<feature type="domain" description="F-box" evidence="1">
    <location>
        <begin position="1"/>
        <end position="54"/>
    </location>
</feature>
<gene>
    <name evidence="2" type="ORF">INT46_004428</name>
</gene>
<comment type="caution">
    <text evidence="2">The sequence shown here is derived from an EMBL/GenBank/DDBJ whole genome shotgun (WGS) entry which is preliminary data.</text>
</comment>
<protein>
    <recommendedName>
        <fullName evidence="1">F-box domain-containing protein</fullName>
    </recommendedName>
</protein>
<evidence type="ECO:0000259" key="1">
    <source>
        <dbReference type="PROSITE" id="PS50181"/>
    </source>
</evidence>
<reference evidence="2" key="1">
    <citation type="submission" date="2020-12" db="EMBL/GenBank/DDBJ databases">
        <title>Metabolic potential, ecology and presence of endohyphal bacteria is reflected in genomic diversity of Mucoromycotina.</title>
        <authorList>
            <person name="Muszewska A."/>
            <person name="Okrasinska A."/>
            <person name="Steczkiewicz K."/>
            <person name="Drgas O."/>
            <person name="Orlowska M."/>
            <person name="Perlinska-Lenart U."/>
            <person name="Aleksandrzak-Piekarczyk T."/>
            <person name="Szatraj K."/>
            <person name="Zielenkiewicz U."/>
            <person name="Pilsyk S."/>
            <person name="Malc E."/>
            <person name="Mieczkowski P."/>
            <person name="Kruszewska J.S."/>
            <person name="Biernat P."/>
            <person name="Pawlowska J."/>
        </authorList>
    </citation>
    <scope>NUCLEOTIDE SEQUENCE</scope>
    <source>
        <strain evidence="2">CBS 226.32</strain>
    </source>
</reference>
<keyword evidence="3" id="KW-1185">Reference proteome</keyword>
<evidence type="ECO:0000313" key="3">
    <source>
        <dbReference type="Proteomes" id="UP000650833"/>
    </source>
</evidence>
<dbReference type="Gene3D" id="1.20.1280.50">
    <property type="match status" value="1"/>
</dbReference>
<dbReference type="Proteomes" id="UP000650833">
    <property type="component" value="Unassembled WGS sequence"/>
</dbReference>
<evidence type="ECO:0000313" key="2">
    <source>
        <dbReference type="EMBL" id="KAG2210130.1"/>
    </source>
</evidence>
<dbReference type="SMART" id="SM00256">
    <property type="entry name" value="FBOX"/>
    <property type="match status" value="1"/>
</dbReference>
<organism evidence="2 3">
    <name type="scientific">Mucor plumbeus</name>
    <dbReference type="NCBI Taxonomy" id="97098"/>
    <lineage>
        <taxon>Eukaryota</taxon>
        <taxon>Fungi</taxon>
        <taxon>Fungi incertae sedis</taxon>
        <taxon>Mucoromycota</taxon>
        <taxon>Mucoromycotina</taxon>
        <taxon>Mucoromycetes</taxon>
        <taxon>Mucorales</taxon>
        <taxon>Mucorineae</taxon>
        <taxon>Mucoraceae</taxon>
        <taxon>Mucor</taxon>
    </lineage>
</organism>
<dbReference type="EMBL" id="JAEPRC010000085">
    <property type="protein sequence ID" value="KAG2210130.1"/>
    <property type="molecule type" value="Genomic_DNA"/>
</dbReference>
<dbReference type="Pfam" id="PF12937">
    <property type="entry name" value="F-box-like"/>
    <property type="match status" value="1"/>
</dbReference>
<dbReference type="PROSITE" id="PS50181">
    <property type="entry name" value="FBOX"/>
    <property type="match status" value="1"/>
</dbReference>
<dbReference type="InterPro" id="IPR001810">
    <property type="entry name" value="F-box_dom"/>
</dbReference>
<dbReference type="SUPFAM" id="SSF81383">
    <property type="entry name" value="F-box domain"/>
    <property type="match status" value="1"/>
</dbReference>
<name>A0A8H7RGK8_9FUNG</name>
<dbReference type="AlphaFoldDB" id="A0A8H7RGK8"/>
<proteinExistence type="predicted"/>
<sequence>MDYLLPAEIITNILSYMSMTDLVRIERTCRLFQSFSLCEIEKRIIKSNDEWGILIHLGQVNAKPIGFDAKTKKAYYSVLMDPVKVKTMFDHRRPIHCSLLRKKTAKFQSYNQNGFIITVEKGMEEGKTLELDIKNEACQVHAALTRLPSTFAVNKTLESSLCDGQALKKEILQPPQPQPIKTMAPPPLTYTLQITELSLPLSTIAA</sequence>
<accession>A0A8H7RGK8</accession>
<dbReference type="OrthoDB" id="2153609at2759"/>
<dbReference type="InterPro" id="IPR036047">
    <property type="entry name" value="F-box-like_dom_sf"/>
</dbReference>